<reference evidence="1" key="1">
    <citation type="submission" date="2020-01" db="EMBL/GenBank/DDBJ databases">
        <authorList>
            <consortium name="DOE Joint Genome Institute"/>
            <person name="Haridas S."/>
            <person name="Albert R."/>
            <person name="Binder M."/>
            <person name="Bloem J."/>
            <person name="Labutti K."/>
            <person name="Salamov A."/>
            <person name="Andreopoulos B."/>
            <person name="Baker S.E."/>
            <person name="Barry K."/>
            <person name="Bills G."/>
            <person name="Bluhm B.H."/>
            <person name="Cannon C."/>
            <person name="Castanera R."/>
            <person name="Culley D.E."/>
            <person name="Daum C."/>
            <person name="Ezra D."/>
            <person name="Gonzalez J.B."/>
            <person name="Henrissat B."/>
            <person name="Kuo A."/>
            <person name="Liang C."/>
            <person name="Lipzen A."/>
            <person name="Lutzoni F."/>
            <person name="Magnuson J."/>
            <person name="Mondo S."/>
            <person name="Nolan M."/>
            <person name="Ohm R."/>
            <person name="Pangilinan J."/>
            <person name="Park H.-J."/>
            <person name="Ramirez L."/>
            <person name="Alfaro M."/>
            <person name="Sun H."/>
            <person name="Tritt A."/>
            <person name="Yoshinaga Y."/>
            <person name="Zwiers L.-H."/>
            <person name="Turgeon B.G."/>
            <person name="Goodwin S.B."/>
            <person name="Spatafora J.W."/>
            <person name="Crous P.W."/>
            <person name="Grigoriev I.V."/>
        </authorList>
    </citation>
    <scope>NUCLEOTIDE SEQUENCE</scope>
    <source>
        <strain evidence="1">CBS 394.84</strain>
    </source>
</reference>
<protein>
    <submittedName>
        <fullName evidence="1">Uncharacterized protein</fullName>
    </submittedName>
</protein>
<dbReference type="RefSeq" id="XP_040785471.1">
    <property type="nucleotide sequence ID" value="XM_040933658.1"/>
</dbReference>
<organism evidence="1 2">
    <name type="scientific">Cucurbitaria berberidis CBS 394.84</name>
    <dbReference type="NCBI Taxonomy" id="1168544"/>
    <lineage>
        <taxon>Eukaryota</taxon>
        <taxon>Fungi</taxon>
        <taxon>Dikarya</taxon>
        <taxon>Ascomycota</taxon>
        <taxon>Pezizomycotina</taxon>
        <taxon>Dothideomycetes</taxon>
        <taxon>Pleosporomycetidae</taxon>
        <taxon>Pleosporales</taxon>
        <taxon>Pleosporineae</taxon>
        <taxon>Cucurbitariaceae</taxon>
        <taxon>Cucurbitaria</taxon>
    </lineage>
</organism>
<dbReference type="Proteomes" id="UP000800039">
    <property type="component" value="Unassembled WGS sequence"/>
</dbReference>
<proteinExistence type="predicted"/>
<comment type="caution">
    <text evidence="1">The sequence shown here is derived from an EMBL/GenBank/DDBJ whole genome shotgun (WGS) entry which is preliminary data.</text>
</comment>
<accession>A0A9P4GBP9</accession>
<evidence type="ECO:0000313" key="1">
    <source>
        <dbReference type="EMBL" id="KAF1842908.1"/>
    </source>
</evidence>
<keyword evidence="2" id="KW-1185">Reference proteome</keyword>
<gene>
    <name evidence="1" type="ORF">K460DRAFT_367848</name>
</gene>
<dbReference type="AlphaFoldDB" id="A0A9P4GBP9"/>
<evidence type="ECO:0000313" key="2">
    <source>
        <dbReference type="Proteomes" id="UP000800039"/>
    </source>
</evidence>
<name>A0A9P4GBP9_9PLEO</name>
<dbReference type="EMBL" id="ML976617">
    <property type="protein sequence ID" value="KAF1842908.1"/>
    <property type="molecule type" value="Genomic_DNA"/>
</dbReference>
<dbReference type="GeneID" id="63850909"/>
<sequence length="72" mass="7946">MLAGRNAAVSLLAAQPFSLSSRNFRPLRTYRMPRALTARALGMLPLTPVVYPHSVDVTVGLPRFLTQPPETR</sequence>